<feature type="domain" description="HIRAN" evidence="3">
    <location>
        <begin position="131"/>
        <end position="231"/>
    </location>
</feature>
<dbReference type="GO" id="GO:0016818">
    <property type="term" value="F:hydrolase activity, acting on acid anhydrides, in phosphorus-containing anhydrides"/>
    <property type="evidence" value="ECO:0007669"/>
    <property type="project" value="InterPro"/>
</dbReference>
<dbReference type="KEGG" id="jda:BW727_101046"/>
<keyword evidence="1" id="KW-0479">Metal-binding</keyword>
<dbReference type="EMBL" id="CP019728">
    <property type="protein sequence ID" value="AQS53416.1"/>
    <property type="molecule type" value="Genomic_DNA"/>
</dbReference>
<proteinExistence type="predicted"/>
<dbReference type="STRING" id="708126.BW727_101046"/>
<dbReference type="OrthoDB" id="1650885at2"/>
<dbReference type="SMART" id="SM00910">
    <property type="entry name" value="HIRAN"/>
    <property type="match status" value="1"/>
</dbReference>
<keyword evidence="5" id="KW-1185">Reference proteome</keyword>
<evidence type="ECO:0000313" key="5">
    <source>
        <dbReference type="Proteomes" id="UP000188993"/>
    </source>
</evidence>
<dbReference type="GO" id="GO:0003676">
    <property type="term" value="F:nucleic acid binding"/>
    <property type="evidence" value="ECO:0007669"/>
    <property type="project" value="InterPro"/>
</dbReference>
<name>A0A1S6IPF8_9LACT</name>
<accession>A0A1S6IPF8</accession>
<evidence type="ECO:0000256" key="1">
    <source>
        <dbReference type="ARBA" id="ARBA00022723"/>
    </source>
</evidence>
<evidence type="ECO:0000256" key="2">
    <source>
        <dbReference type="ARBA" id="ARBA00022801"/>
    </source>
</evidence>
<evidence type="ECO:0000313" key="4">
    <source>
        <dbReference type="EMBL" id="AQS53416.1"/>
    </source>
</evidence>
<reference evidence="4 5" key="1">
    <citation type="journal article" date="2014" name="Int. J. Syst. Evol. Microbiol.">
        <title>Jeotgalibaca dankookensis gen. nov., sp. nov., a member of the family Carnobacteriaceae, isolated from seujeot (Korean traditional food).</title>
        <authorList>
            <person name="Lee D.G."/>
            <person name="Trujillo M.E."/>
            <person name="Kang H."/>
            <person name="Ahn T.Y."/>
        </authorList>
    </citation>
    <scope>NUCLEOTIDE SEQUENCE [LARGE SCALE GENOMIC DNA]</scope>
    <source>
        <strain evidence="4 5">EX-07</strain>
    </source>
</reference>
<dbReference type="Proteomes" id="UP000188993">
    <property type="component" value="Chromosome"/>
</dbReference>
<dbReference type="Pfam" id="PF08797">
    <property type="entry name" value="HIRAN"/>
    <property type="match status" value="1"/>
</dbReference>
<sequence length="246" mass="28978">MNNIQTLLVVWQEENSRSYYHIGTLSYYNGFYEFNYTSREKKGQLGDALEHGYVKHPLFPDPDKKYRSKKLFPAFNQRIPSSNRKDYDSILDELGLGQDANQMDILRATRGRLAGDSYSFEQPLRIEEDNRLSSRFFIHGMRYQNLPEDWYSIVTKNPTLYLKSEPNNEYDEYAVAIYTYRGFCLGYVPAFYSKAISSLIKQDLIPKIRVVRVNKQSDPHWWVQVDLECEVPHEMENEVEELLIAI</sequence>
<organism evidence="4 5">
    <name type="scientific">Jeotgalibaca dankookensis</name>
    <dbReference type="NCBI Taxonomy" id="708126"/>
    <lineage>
        <taxon>Bacteria</taxon>
        <taxon>Bacillati</taxon>
        <taxon>Bacillota</taxon>
        <taxon>Bacilli</taxon>
        <taxon>Lactobacillales</taxon>
        <taxon>Carnobacteriaceae</taxon>
        <taxon>Jeotgalibaca</taxon>
    </lineage>
</organism>
<protein>
    <recommendedName>
        <fullName evidence="3">HIRAN domain-containing protein</fullName>
    </recommendedName>
</protein>
<dbReference type="InterPro" id="IPR014905">
    <property type="entry name" value="HIRAN"/>
</dbReference>
<evidence type="ECO:0000259" key="3">
    <source>
        <dbReference type="SMART" id="SM00910"/>
    </source>
</evidence>
<dbReference type="Gene3D" id="3.30.70.2330">
    <property type="match status" value="1"/>
</dbReference>
<dbReference type="RefSeq" id="WP_062470223.1">
    <property type="nucleotide sequence ID" value="NZ_BBYN01000018.1"/>
</dbReference>
<dbReference type="GO" id="GO:0008270">
    <property type="term" value="F:zinc ion binding"/>
    <property type="evidence" value="ECO:0007669"/>
    <property type="project" value="InterPro"/>
</dbReference>
<gene>
    <name evidence="4" type="ORF">BW727_101046</name>
</gene>
<keyword evidence="2" id="KW-0378">Hydrolase</keyword>
<dbReference type="AlphaFoldDB" id="A0A1S6IPF8"/>